<dbReference type="Proteomes" id="UP000002489">
    <property type="component" value="Unassembled WGS sequence"/>
</dbReference>
<dbReference type="PANTHER" id="PTHR37049">
    <property type="entry name" value="PEPTIDASE S41 FAMILY PROTEIN"/>
    <property type="match status" value="1"/>
</dbReference>
<dbReference type="VEuPathDB" id="FungiDB:FOXG_02726"/>
<reference evidence="2" key="1">
    <citation type="journal article" date="2012" name="Mol. Plant Microbe Interact.">
        <title>A highly conserved effector in Fusarium oxysporum is required for full virulence on Arabidopsis.</title>
        <authorList>
            <person name="Thatcher L.F."/>
            <person name="Gardiner D.M."/>
            <person name="Kazan K."/>
            <person name="Manners J."/>
        </authorList>
    </citation>
    <scope>NUCLEOTIDE SEQUENCE [LARGE SCALE GENOMIC DNA]</scope>
    <source>
        <strain evidence="2">Fo5176</strain>
    </source>
</reference>
<dbReference type="EnsemblFungi" id="FOXG_02726T0">
    <property type="protein sequence ID" value="FOXG_02726P0"/>
    <property type="gene ID" value="FOXG_02726"/>
</dbReference>
<sequence>MRTHFQSSQREQLFPVVVTAQLAKDCLESMPFYPELAASFIDEVTKYIQWQSTLEALKNPPETYTSFPTDILGGLKKIRSTNFSSQWEFDAAINALLHTANDGHLRVDFCSTLFSFIRNKT</sequence>
<dbReference type="AlphaFoldDB" id="A0A0D2XFN7"/>
<proteinExistence type="predicted"/>
<dbReference type="STRING" id="426428.A0A0D2XFN7"/>
<evidence type="ECO:0000313" key="1">
    <source>
        <dbReference type="EnsemblFungi" id="FOXG_02726P0"/>
    </source>
</evidence>
<accession>A0A0D2XFN7</accession>
<dbReference type="PANTHER" id="PTHR37049:SF4">
    <property type="entry name" value="RHODANESE DOMAIN-CONTAINING PROTEIN"/>
    <property type="match status" value="1"/>
</dbReference>
<dbReference type="InterPro" id="IPR052766">
    <property type="entry name" value="S41A_metabolite_peptidase"/>
</dbReference>
<reference evidence="1" key="2">
    <citation type="submission" date="2025-08" db="UniProtKB">
        <authorList>
            <consortium name="EnsemblFungi"/>
        </authorList>
    </citation>
    <scope>IDENTIFICATION</scope>
    <source>
        <strain evidence="1">4287 / CBS 123668 / FGSC 9935 / NRRL 34936</strain>
    </source>
</reference>
<gene>
    <name evidence="1" type="primary">28944899</name>
</gene>
<name>A0A0D2XFN7_FUSOF</name>
<protein>
    <submittedName>
        <fullName evidence="1">Uncharacterized protein</fullName>
    </submittedName>
</protein>
<organism evidence="1 2">
    <name type="scientific">Fusarium oxysporum (strain Fo5176)</name>
    <name type="common">Fusarium vascular wilt</name>
    <dbReference type="NCBI Taxonomy" id="660025"/>
    <lineage>
        <taxon>Eukaryota</taxon>
        <taxon>Fungi</taxon>
        <taxon>Dikarya</taxon>
        <taxon>Ascomycota</taxon>
        <taxon>Pezizomycotina</taxon>
        <taxon>Sordariomycetes</taxon>
        <taxon>Hypocreomycetidae</taxon>
        <taxon>Hypocreales</taxon>
        <taxon>Nectriaceae</taxon>
        <taxon>Fusarium</taxon>
        <taxon>Fusarium oxysporum species complex</taxon>
    </lineage>
</organism>
<evidence type="ECO:0000313" key="2">
    <source>
        <dbReference type="Proteomes" id="UP000002489"/>
    </source>
</evidence>